<reference evidence="6" key="2">
    <citation type="submission" date="2012-11" db="EMBL/GenBank/DDBJ databases">
        <authorList>
            <person name="Kuo A."/>
            <person name="Curtis B.A."/>
            <person name="Tanifuji G."/>
            <person name="Burki F."/>
            <person name="Gruber A."/>
            <person name="Irimia M."/>
            <person name="Maruyama S."/>
            <person name="Arias M.C."/>
            <person name="Ball S.G."/>
            <person name="Gile G.H."/>
            <person name="Hirakawa Y."/>
            <person name="Hopkins J.F."/>
            <person name="Rensing S.A."/>
            <person name="Schmutz J."/>
            <person name="Symeonidi A."/>
            <person name="Elias M."/>
            <person name="Eveleigh R.J."/>
            <person name="Herman E.K."/>
            <person name="Klute M.J."/>
            <person name="Nakayama T."/>
            <person name="Obornik M."/>
            <person name="Reyes-Prieto A."/>
            <person name="Armbrust E.V."/>
            <person name="Aves S.J."/>
            <person name="Beiko R.G."/>
            <person name="Coutinho P."/>
            <person name="Dacks J.B."/>
            <person name="Durnford D.G."/>
            <person name="Fast N.M."/>
            <person name="Green B.R."/>
            <person name="Grisdale C."/>
            <person name="Hempe F."/>
            <person name="Henrissat B."/>
            <person name="Hoppner M.P."/>
            <person name="Ishida K.-I."/>
            <person name="Kim E."/>
            <person name="Koreny L."/>
            <person name="Kroth P.G."/>
            <person name="Liu Y."/>
            <person name="Malik S.-B."/>
            <person name="Maier U.G."/>
            <person name="McRose D."/>
            <person name="Mock T."/>
            <person name="Neilson J.A."/>
            <person name="Onodera N.T."/>
            <person name="Poole A.M."/>
            <person name="Pritham E.J."/>
            <person name="Richards T.A."/>
            <person name="Rocap G."/>
            <person name="Roy S.W."/>
            <person name="Sarai C."/>
            <person name="Schaack S."/>
            <person name="Shirato S."/>
            <person name="Slamovits C.H."/>
            <person name="Spencer D.F."/>
            <person name="Suzuki S."/>
            <person name="Worden A.Z."/>
            <person name="Zauner S."/>
            <person name="Barry K."/>
            <person name="Bell C."/>
            <person name="Bharti A.K."/>
            <person name="Crow J.A."/>
            <person name="Grimwood J."/>
            <person name="Kramer R."/>
            <person name="Lindquist E."/>
            <person name="Lucas S."/>
            <person name="Salamov A."/>
            <person name="McFadden G.I."/>
            <person name="Lane C.E."/>
            <person name="Keeling P.J."/>
            <person name="Gray M.W."/>
            <person name="Grigoriev I.V."/>
            <person name="Archibald J.M."/>
        </authorList>
    </citation>
    <scope>NUCLEOTIDE SEQUENCE</scope>
    <source>
        <strain evidence="6">CCMP2712</strain>
    </source>
</reference>
<gene>
    <name evidence="4" type="ORF">GUITHDRAFT_114946</name>
</gene>
<comment type="similarity">
    <text evidence="1">Belongs to the AB hydrolase superfamily. AB hydrolase 4 family.</text>
</comment>
<dbReference type="SUPFAM" id="SSF53474">
    <property type="entry name" value="alpha/beta-Hydrolases"/>
    <property type="match status" value="1"/>
</dbReference>
<reference evidence="4 6" key="1">
    <citation type="journal article" date="2012" name="Nature">
        <title>Algal genomes reveal evolutionary mosaicism and the fate of nucleomorphs.</title>
        <authorList>
            <consortium name="DOE Joint Genome Institute"/>
            <person name="Curtis B.A."/>
            <person name="Tanifuji G."/>
            <person name="Burki F."/>
            <person name="Gruber A."/>
            <person name="Irimia M."/>
            <person name="Maruyama S."/>
            <person name="Arias M.C."/>
            <person name="Ball S.G."/>
            <person name="Gile G.H."/>
            <person name="Hirakawa Y."/>
            <person name="Hopkins J.F."/>
            <person name="Kuo A."/>
            <person name="Rensing S.A."/>
            <person name="Schmutz J."/>
            <person name="Symeonidi A."/>
            <person name="Elias M."/>
            <person name="Eveleigh R.J."/>
            <person name="Herman E.K."/>
            <person name="Klute M.J."/>
            <person name="Nakayama T."/>
            <person name="Obornik M."/>
            <person name="Reyes-Prieto A."/>
            <person name="Armbrust E.V."/>
            <person name="Aves S.J."/>
            <person name="Beiko R.G."/>
            <person name="Coutinho P."/>
            <person name="Dacks J.B."/>
            <person name="Durnford D.G."/>
            <person name="Fast N.M."/>
            <person name="Green B.R."/>
            <person name="Grisdale C.J."/>
            <person name="Hempel F."/>
            <person name="Henrissat B."/>
            <person name="Hoppner M.P."/>
            <person name="Ishida K."/>
            <person name="Kim E."/>
            <person name="Koreny L."/>
            <person name="Kroth P.G."/>
            <person name="Liu Y."/>
            <person name="Malik S.B."/>
            <person name="Maier U.G."/>
            <person name="McRose D."/>
            <person name="Mock T."/>
            <person name="Neilson J.A."/>
            <person name="Onodera N.T."/>
            <person name="Poole A.M."/>
            <person name="Pritham E.J."/>
            <person name="Richards T.A."/>
            <person name="Rocap G."/>
            <person name="Roy S.W."/>
            <person name="Sarai C."/>
            <person name="Schaack S."/>
            <person name="Shirato S."/>
            <person name="Slamovits C.H."/>
            <person name="Spencer D.F."/>
            <person name="Suzuki S."/>
            <person name="Worden A.Z."/>
            <person name="Zauner S."/>
            <person name="Barry K."/>
            <person name="Bell C."/>
            <person name="Bharti A.K."/>
            <person name="Crow J.A."/>
            <person name="Grimwood J."/>
            <person name="Kramer R."/>
            <person name="Lindquist E."/>
            <person name="Lucas S."/>
            <person name="Salamov A."/>
            <person name="McFadden G.I."/>
            <person name="Lane C.E."/>
            <person name="Keeling P.J."/>
            <person name="Gray M.W."/>
            <person name="Grigoriev I.V."/>
            <person name="Archibald J.M."/>
        </authorList>
    </citation>
    <scope>NUCLEOTIDE SEQUENCE</scope>
    <source>
        <strain evidence="4 6">CCMP2712</strain>
    </source>
</reference>
<dbReference type="InterPro" id="IPR029058">
    <property type="entry name" value="AB_hydrolase_fold"/>
</dbReference>
<sequence>MFMASKPQIELVYSKVDYPWSSFCFDAVLKDCPSLQMGFRHDPLLFWGDLMTLTVLARSGPRILYDREVLTMEDGGTISLDWVLRTENGSMGSLGPELADSQAILVLLHGLSGGSDESYVRSMANLAAEQCQFRVVAYNFRCCGSTPVTAGITYSAAWTEDFRHVINYLHNKYPNAPLFAAGFSLGANVLVKYLGEEGSRCPLVAASAVSNPLHLMSANKMLRKGLGYVYDFVLAMGLVDKFKPLIRYLKKYKYPYEINWDAISQVQTVQDFDECFTRRMFGFESVFDYYRKGSSLQFLQDDSIIDVASMDKQLILRNPNLVLALTKRGGHVAWHESLHPSKPQWGDRSTLEFFCAIFHHRMALGMPQPTRR</sequence>
<feature type="active site" description="Charge relay system" evidence="2">
    <location>
        <position position="302"/>
    </location>
</feature>
<accession>L1IRI2</accession>
<dbReference type="PANTHER" id="PTHR10794">
    <property type="entry name" value="ABHYDROLASE DOMAIN-CONTAINING PROTEIN"/>
    <property type="match status" value="1"/>
</dbReference>
<reference evidence="5" key="3">
    <citation type="submission" date="2015-06" db="UniProtKB">
        <authorList>
            <consortium name="EnsemblProtists"/>
        </authorList>
    </citation>
    <scope>IDENTIFICATION</scope>
</reference>
<evidence type="ECO:0000256" key="1">
    <source>
        <dbReference type="ARBA" id="ARBA00010884"/>
    </source>
</evidence>
<evidence type="ECO:0000313" key="5">
    <source>
        <dbReference type="EnsemblProtists" id="EKX38838"/>
    </source>
</evidence>
<evidence type="ECO:0000313" key="6">
    <source>
        <dbReference type="Proteomes" id="UP000011087"/>
    </source>
</evidence>
<protein>
    <recommendedName>
        <fullName evidence="3">AB hydrolase-1 domain-containing protein</fullName>
    </recommendedName>
</protein>
<dbReference type="PIRSF" id="PIRSF005211">
    <property type="entry name" value="Ab_hydro_YheT"/>
    <property type="match status" value="1"/>
</dbReference>
<dbReference type="GO" id="GO:0047372">
    <property type="term" value="F:monoacylglycerol lipase activity"/>
    <property type="evidence" value="ECO:0007669"/>
    <property type="project" value="TreeGrafter"/>
</dbReference>
<dbReference type="InterPro" id="IPR050960">
    <property type="entry name" value="AB_hydrolase_4_sf"/>
</dbReference>
<dbReference type="PaxDb" id="55529-EKX38838"/>
<dbReference type="InterPro" id="IPR000073">
    <property type="entry name" value="AB_hydrolase_1"/>
</dbReference>
<dbReference type="Proteomes" id="UP000011087">
    <property type="component" value="Unassembled WGS sequence"/>
</dbReference>
<evidence type="ECO:0000256" key="2">
    <source>
        <dbReference type="PIRSR" id="PIRSR005211-1"/>
    </source>
</evidence>
<dbReference type="OrthoDB" id="5954035at2759"/>
<organism evidence="4">
    <name type="scientific">Guillardia theta (strain CCMP2712)</name>
    <name type="common">Cryptophyte</name>
    <dbReference type="NCBI Taxonomy" id="905079"/>
    <lineage>
        <taxon>Eukaryota</taxon>
        <taxon>Cryptophyceae</taxon>
        <taxon>Pyrenomonadales</taxon>
        <taxon>Geminigeraceae</taxon>
        <taxon>Guillardia</taxon>
    </lineage>
</organism>
<dbReference type="PANTHER" id="PTHR10794:SF63">
    <property type="entry name" value="ALPHA_BETA HYDROLASE 1, ISOFORM A"/>
    <property type="match status" value="1"/>
</dbReference>
<dbReference type="GeneID" id="17295691"/>
<dbReference type="InterPro" id="IPR012020">
    <property type="entry name" value="ABHD4"/>
</dbReference>
<proteinExistence type="inferred from homology"/>
<dbReference type="EnsemblProtists" id="EKX38838">
    <property type="protein sequence ID" value="EKX38838"/>
    <property type="gene ID" value="GUITHDRAFT_114946"/>
</dbReference>
<dbReference type="eggNOG" id="KOG1838">
    <property type="taxonomic scope" value="Eukaryota"/>
</dbReference>
<dbReference type="EMBL" id="JH993044">
    <property type="protein sequence ID" value="EKX38838.1"/>
    <property type="molecule type" value="Genomic_DNA"/>
</dbReference>
<dbReference type="GO" id="GO:0034338">
    <property type="term" value="F:short-chain carboxylesterase activity"/>
    <property type="evidence" value="ECO:0007669"/>
    <property type="project" value="TreeGrafter"/>
</dbReference>
<keyword evidence="6" id="KW-1185">Reference proteome</keyword>
<dbReference type="STRING" id="905079.L1IRI2"/>
<dbReference type="RefSeq" id="XP_005825818.1">
    <property type="nucleotide sequence ID" value="XM_005825761.1"/>
</dbReference>
<evidence type="ECO:0000259" key="3">
    <source>
        <dbReference type="Pfam" id="PF00561"/>
    </source>
</evidence>
<evidence type="ECO:0000313" key="4">
    <source>
        <dbReference type="EMBL" id="EKX38838.1"/>
    </source>
</evidence>
<dbReference type="OMA" id="HCTGEDV"/>
<dbReference type="KEGG" id="gtt:GUITHDRAFT_114946"/>
<dbReference type="Pfam" id="PF00561">
    <property type="entry name" value="Abhydrolase_1"/>
    <property type="match status" value="1"/>
</dbReference>
<feature type="active site" description="Charge relay system" evidence="2">
    <location>
        <position position="184"/>
    </location>
</feature>
<feature type="active site" description="Charge relay system" evidence="2">
    <location>
        <position position="331"/>
    </location>
</feature>
<feature type="domain" description="AB hydrolase-1" evidence="3">
    <location>
        <begin position="104"/>
        <end position="243"/>
    </location>
</feature>
<name>L1IRI2_GUITC</name>
<dbReference type="AlphaFoldDB" id="L1IRI2"/>
<dbReference type="HOGENOM" id="CLU_032487_1_1_1"/>
<dbReference type="Gene3D" id="3.40.50.1820">
    <property type="entry name" value="alpha/beta hydrolase"/>
    <property type="match status" value="1"/>
</dbReference>